<keyword evidence="4" id="KW-1185">Reference proteome</keyword>
<dbReference type="KEGG" id="fcy:FRACYDRAFT_243804"/>
<dbReference type="InParanoid" id="A0A1E7F2Z8"/>
<evidence type="ECO:0000313" key="3">
    <source>
        <dbReference type="EMBL" id="OEU12552.1"/>
    </source>
</evidence>
<dbReference type="AlphaFoldDB" id="A0A1E7F2Z8"/>
<accession>A0A1E7F2Z8</accession>
<feature type="compositionally biased region" description="Basic and acidic residues" evidence="1">
    <location>
        <begin position="9"/>
        <end position="22"/>
    </location>
</feature>
<reference evidence="3 4" key="1">
    <citation type="submission" date="2016-09" db="EMBL/GenBank/DDBJ databases">
        <title>Extensive genetic diversity and differential bi-allelic expression allows diatom success in the polar Southern Ocean.</title>
        <authorList>
            <consortium name="DOE Joint Genome Institute"/>
            <person name="Mock T."/>
            <person name="Otillar R.P."/>
            <person name="Strauss J."/>
            <person name="Dupont C."/>
            <person name="Frickenhaus S."/>
            <person name="Maumus F."/>
            <person name="Mcmullan M."/>
            <person name="Sanges R."/>
            <person name="Schmutz J."/>
            <person name="Toseland A."/>
            <person name="Valas R."/>
            <person name="Veluchamy A."/>
            <person name="Ward B.J."/>
            <person name="Allen A."/>
            <person name="Barry K."/>
            <person name="Falciatore A."/>
            <person name="Ferrante M."/>
            <person name="Fortunato A.E."/>
            <person name="Gloeckner G."/>
            <person name="Gruber A."/>
            <person name="Hipkin R."/>
            <person name="Janech M."/>
            <person name="Kroth P."/>
            <person name="Leese F."/>
            <person name="Lindquist E."/>
            <person name="Lyon B.R."/>
            <person name="Martin J."/>
            <person name="Mayer C."/>
            <person name="Parker M."/>
            <person name="Quesneville H."/>
            <person name="Raymond J."/>
            <person name="Uhlig C."/>
            <person name="Valentin K.U."/>
            <person name="Worden A.Z."/>
            <person name="Armbrust E.V."/>
            <person name="Bowler C."/>
            <person name="Green B."/>
            <person name="Moulton V."/>
            <person name="Van Oosterhout C."/>
            <person name="Grigoriev I."/>
        </authorList>
    </citation>
    <scope>NUCLEOTIDE SEQUENCE [LARGE SCALE GENOMIC DNA]</scope>
    <source>
        <strain evidence="3 4">CCMP1102</strain>
    </source>
</reference>
<organism evidence="3 4">
    <name type="scientific">Fragilariopsis cylindrus CCMP1102</name>
    <dbReference type="NCBI Taxonomy" id="635003"/>
    <lineage>
        <taxon>Eukaryota</taxon>
        <taxon>Sar</taxon>
        <taxon>Stramenopiles</taxon>
        <taxon>Ochrophyta</taxon>
        <taxon>Bacillariophyta</taxon>
        <taxon>Bacillariophyceae</taxon>
        <taxon>Bacillariophycidae</taxon>
        <taxon>Bacillariales</taxon>
        <taxon>Bacillariaceae</taxon>
        <taxon>Fragilariopsis</taxon>
    </lineage>
</organism>
<keyword evidence="2" id="KW-0812">Transmembrane</keyword>
<feature type="region of interest" description="Disordered" evidence="1">
    <location>
        <begin position="487"/>
        <end position="514"/>
    </location>
</feature>
<proteinExistence type="predicted"/>
<keyword evidence="2" id="KW-1133">Transmembrane helix</keyword>
<feature type="region of interest" description="Disordered" evidence="1">
    <location>
        <begin position="177"/>
        <end position="229"/>
    </location>
</feature>
<gene>
    <name evidence="3" type="ORF">FRACYDRAFT_243804</name>
</gene>
<evidence type="ECO:0000256" key="2">
    <source>
        <dbReference type="SAM" id="Phobius"/>
    </source>
</evidence>
<keyword evidence="2" id="KW-0472">Membrane</keyword>
<dbReference type="Proteomes" id="UP000095751">
    <property type="component" value="Unassembled WGS sequence"/>
</dbReference>
<name>A0A1E7F2Z8_9STRA</name>
<sequence length="744" mass="84021">MTSKVVVVDNDRNSPVENENSRGRRAAAAMTRSYPNFLIILIICILCSITIYSESNHLLEYVSVSSTGDGDGGGGTTITNSASSTITIKEISTTTTKSTTKSILTATTTLKASSLSCKDKIGTFKVKGINISGNKKLTCQKVKKKKKCHQKGNNGKQLSELCPIQCQTTFCGEDHNSKNIPITDDNDNDTDNTARSRDHTSSSEDEDESSNNTNVANTINSSGHDGDDVLPIIIKKKNKKKKKFIVIHIGPSKTGTTSIQKDSSNTNPDFQTALEQDQVVYVGKFADRSKRGPFMDSFRCMKIQFANNITYTSSIVDNGNDNDNETIVKRQQQRQHMIDTCWSKNKYILELSIVDSTEGYSYKGGTEFTNKIKDFYTVFIDYLDYDEIIIVGAYRRYYDWLPSTYKEGMKNYCLSYNLYQTSDNKDSTRKKTCKSIWKYIAGYIDNKSRNGKGIQQLFSTDHYHNLHETLPLARDVLKELVSAKTTNSTTMSSTRSSSSSSTTKNNNNSSSRSSTTYRVELLNYFQLTPNTNYYNSITTELYCQILGNDYTPNVCQYSKNAKAIVSHQGSLDNVPYKLIIYEAQKRNWITGFPKDYKRVSQFLNTTTIIKQQGNIGSNHNYNNIDTWEDLQNYHKNIIINSTTITGSNNHKTTNNSKLGQSVLPLVCPPKKELEKFLKQSLAFEKLILPNSFIEDIILGEQKHILDFWKLANNGAFCSIDIKTLFGHAKTWEQFLKERMIITNW</sequence>
<evidence type="ECO:0000256" key="1">
    <source>
        <dbReference type="SAM" id="MobiDB-lite"/>
    </source>
</evidence>
<protein>
    <submittedName>
        <fullName evidence="3">Uncharacterized protein</fullName>
    </submittedName>
</protein>
<feature type="compositionally biased region" description="Basic and acidic residues" evidence="1">
    <location>
        <begin position="192"/>
        <end position="202"/>
    </location>
</feature>
<dbReference type="EMBL" id="KV784364">
    <property type="protein sequence ID" value="OEU12552.1"/>
    <property type="molecule type" value="Genomic_DNA"/>
</dbReference>
<feature type="region of interest" description="Disordered" evidence="1">
    <location>
        <begin position="1"/>
        <end position="22"/>
    </location>
</feature>
<evidence type="ECO:0000313" key="4">
    <source>
        <dbReference type="Proteomes" id="UP000095751"/>
    </source>
</evidence>
<feature type="transmembrane region" description="Helical" evidence="2">
    <location>
        <begin position="34"/>
        <end position="53"/>
    </location>
</feature>
<dbReference type="OrthoDB" id="56375at2759"/>